<organism evidence="1 2">
    <name type="scientific">Populus alba</name>
    <name type="common">White poplar</name>
    <dbReference type="NCBI Taxonomy" id="43335"/>
    <lineage>
        <taxon>Eukaryota</taxon>
        <taxon>Viridiplantae</taxon>
        <taxon>Streptophyta</taxon>
        <taxon>Embryophyta</taxon>
        <taxon>Tracheophyta</taxon>
        <taxon>Spermatophyta</taxon>
        <taxon>Magnoliopsida</taxon>
        <taxon>eudicotyledons</taxon>
        <taxon>Gunneridae</taxon>
        <taxon>Pentapetalae</taxon>
        <taxon>rosids</taxon>
        <taxon>fabids</taxon>
        <taxon>Malpighiales</taxon>
        <taxon>Salicaceae</taxon>
        <taxon>Saliceae</taxon>
        <taxon>Populus</taxon>
    </lineage>
</organism>
<keyword evidence="2" id="KW-1185">Reference proteome</keyword>
<sequence>MAAESNTGFHREGTLPSALNRHAISFQSGAINSDCTTDMVPIGMGSYFGINTSTSSSLMLPGSFGLIGNNNSPGGSGSGGIIQAQAGNSSASSSLLLDSVPGLKHDAGLAVEWSVEEQYKLEEGLHKHADEPTILRYIKIAAMLRDKTVRDVALRCRWMMRKRRKAEDYNMGKMINNRKDKLVESSSKMNMAAALPQNMAAYPLMMHHMDQSEPLPFEGISGMARLLDQNAQAFRQISANLSIFKLQDNIDLLCHTRNNITAILNDMREMPGMSQMPPLPVSINEDLANSILPNTVQDHVTVRESVVDVLSEISKYCDIYLMERTLDDESGKLADIGFTFQPLDQVERINFKKYELEALFSLKGGKMEWRFRELLRVEKFCYLLNVPNSSEVICPPPLDDVNDSAELFGLNRRKVLAMIQGCKIRPVGLVRTTMDTRSISLQVRLYFSPLLLRHWRLMVLLQLGLVHRCGGLGFGVASEFNGVVLVMGLVGAWLVLRVGCEVSSVGSGGAV</sequence>
<accession>A0ACC4BJM2</accession>
<dbReference type="EMBL" id="RCHU02000010">
    <property type="protein sequence ID" value="KAL3578259.1"/>
    <property type="molecule type" value="Genomic_DNA"/>
</dbReference>
<comment type="caution">
    <text evidence="1">The sequence shown here is derived from an EMBL/GenBank/DDBJ whole genome shotgun (WGS) entry which is preliminary data.</text>
</comment>
<evidence type="ECO:0000313" key="2">
    <source>
        <dbReference type="Proteomes" id="UP000309997"/>
    </source>
</evidence>
<proteinExistence type="predicted"/>
<protein>
    <submittedName>
        <fullName evidence="1">Uncharacterized protein</fullName>
    </submittedName>
</protein>
<name>A0ACC4BJM2_POPAL</name>
<reference evidence="1 2" key="1">
    <citation type="journal article" date="2024" name="Plant Biotechnol. J.">
        <title>Genome and CRISPR/Cas9 system of a widespread forest tree (Populus alba) in the world.</title>
        <authorList>
            <person name="Liu Y.J."/>
            <person name="Jiang P.F."/>
            <person name="Han X.M."/>
            <person name="Li X.Y."/>
            <person name="Wang H.M."/>
            <person name="Wang Y.J."/>
            <person name="Wang X.X."/>
            <person name="Zeng Q.Y."/>
        </authorList>
    </citation>
    <scope>NUCLEOTIDE SEQUENCE [LARGE SCALE GENOMIC DNA]</scope>
    <source>
        <strain evidence="2">cv. PAL-ZL1</strain>
    </source>
</reference>
<dbReference type="Proteomes" id="UP000309997">
    <property type="component" value="Unassembled WGS sequence"/>
</dbReference>
<evidence type="ECO:0000313" key="1">
    <source>
        <dbReference type="EMBL" id="KAL3578259.1"/>
    </source>
</evidence>
<gene>
    <name evidence="1" type="ORF">D5086_019763</name>
</gene>